<sequence>MARQLTVLKKFPKEGVTFYKEGYIKILDAKLSYPHFDKPQKFQRDDGTEVEKYGCEGLIESDRFQESKKFMVDIIKKIMEDKDCKCSKDKWFVVEGDPDMRPELDGMYQIKASESRKPEFLTVDGDEIQSTKELRDLFYPGCRVDIMIRPWGQNYRDAKSGTTAKRVNAGLVTVKFRRDDTRLGEEPIDTSGAWDEDDDEHFEKSAPSKGSRQSTDNDDDDAL</sequence>
<keyword evidence="3" id="KW-1185">Reference proteome</keyword>
<name>A0A5J6DAU4_9CAUD</name>
<accession>A0A5J6DAU4</accession>
<dbReference type="Proteomes" id="UP000325507">
    <property type="component" value="Segment"/>
</dbReference>
<dbReference type="Pfam" id="PF10991">
    <property type="entry name" value="Enc34_ssDNA-bd"/>
    <property type="match status" value="1"/>
</dbReference>
<feature type="region of interest" description="Disordered" evidence="1">
    <location>
        <begin position="180"/>
        <end position="223"/>
    </location>
</feature>
<evidence type="ECO:0000313" key="3">
    <source>
        <dbReference type="Proteomes" id="UP000325507"/>
    </source>
</evidence>
<evidence type="ECO:0000256" key="1">
    <source>
        <dbReference type="SAM" id="MobiDB-lite"/>
    </source>
</evidence>
<dbReference type="EMBL" id="MN184886">
    <property type="protein sequence ID" value="QEQ94753.1"/>
    <property type="molecule type" value="Genomic_DNA"/>
</dbReference>
<protein>
    <submittedName>
        <fullName evidence="2">DUF2815 domain-containing protein</fullName>
    </submittedName>
</protein>
<reference evidence="2 3" key="1">
    <citation type="submission" date="2019-07" db="EMBL/GenBank/DDBJ databases">
        <title>Complete genome sequence of bacteriophage infecting Erwinia pyrifoliae.</title>
        <authorList>
            <person name="Kim S.G."/>
            <person name="Park S.C."/>
        </authorList>
    </citation>
    <scope>NUCLEOTIDE SEQUENCE [LARGE SCALE GENOMIC DNA]</scope>
</reference>
<proteinExistence type="predicted"/>
<dbReference type="InterPro" id="IPR022595">
    <property type="entry name" value="Enc34_ssDNA-bd"/>
</dbReference>
<gene>
    <name evidence="2" type="ORF">pEpSNUABM08_06</name>
</gene>
<evidence type="ECO:0000313" key="2">
    <source>
        <dbReference type="EMBL" id="QEQ94753.1"/>
    </source>
</evidence>
<dbReference type="InterPro" id="IPR012340">
    <property type="entry name" value="NA-bd_OB-fold"/>
</dbReference>
<organism evidence="2 3">
    <name type="scientific">Erwinia phage pEp_SNUABM_08</name>
    <dbReference type="NCBI Taxonomy" id="2593268"/>
    <lineage>
        <taxon>Viruses</taxon>
        <taxon>Duplodnaviria</taxon>
        <taxon>Heunggongvirae</taxon>
        <taxon>Uroviricota</taxon>
        <taxon>Caudoviricetes</taxon>
        <taxon>Casjensviridae</taxon>
        <taxon>Gwanakrovirus</taxon>
        <taxon>Gwanakrovirus SNUABM08</taxon>
    </lineage>
</organism>
<dbReference type="Gene3D" id="2.40.50.140">
    <property type="entry name" value="Nucleic acid-binding proteins"/>
    <property type="match status" value="1"/>
</dbReference>